<feature type="transmembrane region" description="Helical" evidence="10">
    <location>
        <begin position="16"/>
        <end position="37"/>
    </location>
</feature>
<dbReference type="EMBL" id="NBII01000003">
    <property type="protein sequence ID" value="PAV20276.1"/>
    <property type="molecule type" value="Genomic_DNA"/>
</dbReference>
<keyword evidence="10" id="KW-1133">Transmembrane helix</keyword>
<comment type="similarity">
    <text evidence="3">Belongs to the cytochrome P450 family.</text>
</comment>
<dbReference type="STRING" id="2282107.A0A286UKY2"/>
<sequence length="546" mass="62329">MQYVEALLRQLPPFPYAPTALVLILFFIAVASHRIILTPLHNVPGPWYAAISDLWFTFHVLRLRRCRAINDLLTKHGPIVRVTPNRVIFNDINVMKSVYGVRNRLNKSTFYKCLQTNANDHAMTVVEHELHLVRKRGYASHYLPTNLSLFQREIYDTIHEFIGVIDRTSQTPELRSIDTLLLFRHFLIDINCLHILGYRNHSLKAWEQKLLGRGPLDPLARAMGDFPKRGFLKSILPNWFWCLLELIPIKRWQIFCESDVFLGHFVSERLHAIRALNTSRVKMVDGEVKSLLMRLMEHSYSIHERMPDADIVSECQGHLIAGTDTLSTTLSYILWEVSRRPDVKARLQEEIFERIPNSSEDLFMPDLDALRHLPYLDAVIKEGLRLYTAAPSPLERVAPDSLGGNEFSILGYTIPPGTIIASQAWSSHRDPNIFTDPEQFIPGRWLSSTTVAESGQDNFLESRQKEMSARMHPFGYGPRVCGGQNLAQILLRAVLVAIVRCFDVVPAEGTDEKSMAIRDSFVIFPAAMECKLIFIPRLTSAPTPLN</sequence>
<evidence type="ECO:0000256" key="2">
    <source>
        <dbReference type="ARBA" id="ARBA00005179"/>
    </source>
</evidence>
<evidence type="ECO:0000256" key="10">
    <source>
        <dbReference type="SAM" id="Phobius"/>
    </source>
</evidence>
<evidence type="ECO:0000256" key="4">
    <source>
        <dbReference type="ARBA" id="ARBA00022617"/>
    </source>
</evidence>
<dbReference type="GO" id="GO:0020037">
    <property type="term" value="F:heme binding"/>
    <property type="evidence" value="ECO:0007669"/>
    <property type="project" value="InterPro"/>
</dbReference>
<evidence type="ECO:0000313" key="11">
    <source>
        <dbReference type="EMBL" id="PAV20276.1"/>
    </source>
</evidence>
<dbReference type="GO" id="GO:0016705">
    <property type="term" value="F:oxidoreductase activity, acting on paired donors, with incorporation or reduction of molecular oxygen"/>
    <property type="evidence" value="ECO:0007669"/>
    <property type="project" value="InterPro"/>
</dbReference>
<dbReference type="InterPro" id="IPR036396">
    <property type="entry name" value="Cyt_P450_sf"/>
</dbReference>
<dbReference type="Gene3D" id="1.10.630.10">
    <property type="entry name" value="Cytochrome P450"/>
    <property type="match status" value="1"/>
</dbReference>
<comment type="caution">
    <text evidence="11">The sequence shown here is derived from an EMBL/GenBank/DDBJ whole genome shotgun (WGS) entry which is preliminary data.</text>
</comment>
<dbReference type="PANTHER" id="PTHR24305">
    <property type="entry name" value="CYTOCHROME P450"/>
    <property type="match status" value="1"/>
</dbReference>
<name>A0A286UKY2_9AGAM</name>
<dbReference type="InterPro" id="IPR001128">
    <property type="entry name" value="Cyt_P450"/>
</dbReference>
<keyword evidence="5 9" id="KW-0479">Metal-binding</keyword>
<dbReference type="GO" id="GO:0004497">
    <property type="term" value="F:monooxygenase activity"/>
    <property type="evidence" value="ECO:0007669"/>
    <property type="project" value="UniProtKB-KW"/>
</dbReference>
<dbReference type="GO" id="GO:0005506">
    <property type="term" value="F:iron ion binding"/>
    <property type="evidence" value="ECO:0007669"/>
    <property type="project" value="InterPro"/>
</dbReference>
<dbReference type="InParanoid" id="A0A286UKY2"/>
<feature type="binding site" description="axial binding residue" evidence="9">
    <location>
        <position position="481"/>
    </location>
    <ligand>
        <name>heme</name>
        <dbReference type="ChEBI" id="CHEBI:30413"/>
    </ligand>
    <ligandPart>
        <name>Fe</name>
        <dbReference type="ChEBI" id="CHEBI:18248"/>
    </ligandPart>
</feature>
<dbReference type="OrthoDB" id="3945418at2759"/>
<dbReference type="PANTHER" id="PTHR24305:SF166">
    <property type="entry name" value="CYTOCHROME P450 12A4, MITOCHONDRIAL-RELATED"/>
    <property type="match status" value="1"/>
</dbReference>
<accession>A0A286UKY2</accession>
<keyword evidence="10" id="KW-0472">Membrane</keyword>
<evidence type="ECO:0000256" key="9">
    <source>
        <dbReference type="PIRSR" id="PIRSR602403-1"/>
    </source>
</evidence>
<keyword evidence="8" id="KW-0503">Monooxygenase</keyword>
<dbReference type="PRINTS" id="PR00385">
    <property type="entry name" value="P450"/>
</dbReference>
<dbReference type="PRINTS" id="PR00465">
    <property type="entry name" value="EP450IV"/>
</dbReference>
<dbReference type="Proteomes" id="UP000217199">
    <property type="component" value="Unassembled WGS sequence"/>
</dbReference>
<proteinExistence type="inferred from homology"/>
<evidence type="ECO:0000256" key="1">
    <source>
        <dbReference type="ARBA" id="ARBA00001971"/>
    </source>
</evidence>
<reference evidence="11 12" key="1">
    <citation type="journal article" date="2017" name="Mol. Ecol.">
        <title>Comparative and population genomic landscape of Phellinus noxius: A hypervariable fungus causing root rot in trees.</title>
        <authorList>
            <person name="Chung C.L."/>
            <person name="Lee T.J."/>
            <person name="Akiba M."/>
            <person name="Lee H.H."/>
            <person name="Kuo T.H."/>
            <person name="Liu D."/>
            <person name="Ke H.M."/>
            <person name="Yokoi T."/>
            <person name="Roa M.B."/>
            <person name="Lu M.J."/>
            <person name="Chang Y.Y."/>
            <person name="Ann P.J."/>
            <person name="Tsai J.N."/>
            <person name="Chen C.Y."/>
            <person name="Tzean S.S."/>
            <person name="Ota Y."/>
            <person name="Hattori T."/>
            <person name="Sahashi N."/>
            <person name="Liou R.F."/>
            <person name="Kikuchi T."/>
            <person name="Tsai I.J."/>
        </authorList>
    </citation>
    <scope>NUCLEOTIDE SEQUENCE [LARGE SCALE GENOMIC DNA]</scope>
    <source>
        <strain evidence="11 12">FFPRI411160</strain>
    </source>
</reference>
<evidence type="ECO:0000313" key="12">
    <source>
        <dbReference type="Proteomes" id="UP000217199"/>
    </source>
</evidence>
<organism evidence="11 12">
    <name type="scientific">Pyrrhoderma noxium</name>
    <dbReference type="NCBI Taxonomy" id="2282107"/>
    <lineage>
        <taxon>Eukaryota</taxon>
        <taxon>Fungi</taxon>
        <taxon>Dikarya</taxon>
        <taxon>Basidiomycota</taxon>
        <taxon>Agaricomycotina</taxon>
        <taxon>Agaricomycetes</taxon>
        <taxon>Hymenochaetales</taxon>
        <taxon>Hymenochaetaceae</taxon>
        <taxon>Pyrrhoderma</taxon>
    </lineage>
</organism>
<keyword evidence="6" id="KW-0560">Oxidoreductase</keyword>
<dbReference type="AlphaFoldDB" id="A0A286UKY2"/>
<gene>
    <name evidence="11" type="ORF">PNOK_0290300</name>
</gene>
<dbReference type="InterPro" id="IPR002403">
    <property type="entry name" value="Cyt_P450_E_grp-IV"/>
</dbReference>
<evidence type="ECO:0000256" key="8">
    <source>
        <dbReference type="ARBA" id="ARBA00023033"/>
    </source>
</evidence>
<evidence type="ECO:0000256" key="5">
    <source>
        <dbReference type="ARBA" id="ARBA00022723"/>
    </source>
</evidence>
<dbReference type="Pfam" id="PF00067">
    <property type="entry name" value="p450"/>
    <property type="match status" value="1"/>
</dbReference>
<evidence type="ECO:0000256" key="6">
    <source>
        <dbReference type="ARBA" id="ARBA00023002"/>
    </source>
</evidence>
<evidence type="ECO:0000256" key="3">
    <source>
        <dbReference type="ARBA" id="ARBA00010617"/>
    </source>
</evidence>
<evidence type="ECO:0000256" key="7">
    <source>
        <dbReference type="ARBA" id="ARBA00023004"/>
    </source>
</evidence>
<keyword evidence="7 9" id="KW-0408">Iron</keyword>
<comment type="pathway">
    <text evidence="2">Secondary metabolite biosynthesis.</text>
</comment>
<comment type="cofactor">
    <cofactor evidence="1 9">
        <name>heme</name>
        <dbReference type="ChEBI" id="CHEBI:30413"/>
    </cofactor>
</comment>
<keyword evidence="10" id="KW-0812">Transmembrane</keyword>
<dbReference type="InterPro" id="IPR050121">
    <property type="entry name" value="Cytochrome_P450_monoxygenase"/>
</dbReference>
<keyword evidence="4 9" id="KW-0349">Heme</keyword>
<protein>
    <submittedName>
        <fullName evidence="11">Cytochrome P450</fullName>
    </submittedName>
</protein>
<keyword evidence="12" id="KW-1185">Reference proteome</keyword>
<dbReference type="SUPFAM" id="SSF48264">
    <property type="entry name" value="Cytochrome P450"/>
    <property type="match status" value="1"/>
</dbReference>